<protein>
    <submittedName>
        <fullName evidence="2">Uncharacterized protein</fullName>
    </submittedName>
</protein>
<organism evidence="2">
    <name type="scientific">Citrus sinensis</name>
    <name type="common">Sweet orange</name>
    <name type="synonym">Citrus aurantium var. sinensis</name>
    <dbReference type="NCBI Taxonomy" id="2711"/>
    <lineage>
        <taxon>Eukaryota</taxon>
        <taxon>Viridiplantae</taxon>
        <taxon>Streptophyta</taxon>
        <taxon>Embryophyta</taxon>
        <taxon>Tracheophyta</taxon>
        <taxon>Spermatophyta</taxon>
        <taxon>Magnoliopsida</taxon>
        <taxon>eudicotyledons</taxon>
        <taxon>Gunneridae</taxon>
        <taxon>Pentapetalae</taxon>
        <taxon>rosids</taxon>
        <taxon>malvids</taxon>
        <taxon>Sapindales</taxon>
        <taxon>Rutaceae</taxon>
        <taxon>Aurantioideae</taxon>
        <taxon>Citrus</taxon>
    </lineage>
</organism>
<feature type="region of interest" description="Disordered" evidence="1">
    <location>
        <begin position="52"/>
        <end position="78"/>
    </location>
</feature>
<name>Q5NDG2_CITSI</name>
<evidence type="ECO:0000256" key="1">
    <source>
        <dbReference type="SAM" id="MobiDB-lite"/>
    </source>
</evidence>
<dbReference type="EMBL" id="AJ868429">
    <property type="protein sequence ID" value="CAI30825.1"/>
    <property type="molecule type" value="mRNA"/>
</dbReference>
<feature type="non-terminal residue" evidence="2">
    <location>
        <position position="1"/>
    </location>
</feature>
<proteinExistence type="evidence at transcript level"/>
<accession>Q5NDG2</accession>
<sequence length="91" mass="10215">FFFPALPNPRTPGSPLALSIQTRYNPSLPCQGQRLQTLRIVFPFTYIPREKEVKPRPAPPKAHNTVKEPQPGKRKPRYAYTVCAISSPGLS</sequence>
<dbReference type="AlphaFoldDB" id="Q5NDG2"/>
<reference evidence="2" key="1">
    <citation type="submission" date="2004-12" db="EMBL/GenBank/DDBJ databases">
        <title>Analysis of differentially expressed fragments in Citrus sinensis.</title>
        <authorList>
            <person name="Martelli G."/>
            <person name="Milella L."/>
            <person name="Saluzzi D."/>
            <person name="Lapelosa M."/>
            <person name="Greco I."/>
        </authorList>
    </citation>
    <scope>NUCLEOTIDE SEQUENCE</scope>
</reference>
<evidence type="ECO:0000313" key="2">
    <source>
        <dbReference type="EMBL" id="CAI30825.1"/>
    </source>
</evidence>